<organism evidence="2 3">
    <name type="scientific">Scyliorhinus torazame</name>
    <name type="common">Cloudy catshark</name>
    <name type="synonym">Catulus torazame</name>
    <dbReference type="NCBI Taxonomy" id="75743"/>
    <lineage>
        <taxon>Eukaryota</taxon>
        <taxon>Metazoa</taxon>
        <taxon>Chordata</taxon>
        <taxon>Craniata</taxon>
        <taxon>Vertebrata</taxon>
        <taxon>Chondrichthyes</taxon>
        <taxon>Elasmobranchii</taxon>
        <taxon>Galeomorphii</taxon>
        <taxon>Galeoidea</taxon>
        <taxon>Carcharhiniformes</taxon>
        <taxon>Scyliorhinidae</taxon>
        <taxon>Scyliorhinus</taxon>
    </lineage>
</organism>
<name>A0A401P6H1_SCYTO</name>
<dbReference type="OMA" id="WEECESL"/>
<dbReference type="PANTHER" id="PTHR34533">
    <property type="entry name" value="TRANSMEMBRANE PROTEIN CCDC163"/>
    <property type="match status" value="1"/>
</dbReference>
<dbReference type="STRING" id="75743.A0A401P6H1"/>
<protein>
    <submittedName>
        <fullName evidence="2">Uncharacterized protein</fullName>
    </submittedName>
</protein>
<evidence type="ECO:0000313" key="3">
    <source>
        <dbReference type="Proteomes" id="UP000288216"/>
    </source>
</evidence>
<reference evidence="2 3" key="1">
    <citation type="journal article" date="2018" name="Nat. Ecol. Evol.">
        <title>Shark genomes provide insights into elasmobranch evolution and the origin of vertebrates.</title>
        <authorList>
            <person name="Hara Y"/>
            <person name="Yamaguchi K"/>
            <person name="Onimaru K"/>
            <person name="Kadota M"/>
            <person name="Koyanagi M"/>
            <person name="Keeley SD"/>
            <person name="Tatsumi K"/>
            <person name="Tanaka K"/>
            <person name="Motone F"/>
            <person name="Kageyama Y"/>
            <person name="Nozu R"/>
            <person name="Adachi N"/>
            <person name="Nishimura O"/>
            <person name="Nakagawa R"/>
            <person name="Tanegashima C"/>
            <person name="Kiyatake I"/>
            <person name="Matsumoto R"/>
            <person name="Murakumo K"/>
            <person name="Nishida K"/>
            <person name="Terakita A"/>
            <person name="Kuratani S"/>
            <person name="Sato K"/>
            <person name="Hyodo S Kuraku.S."/>
        </authorList>
    </citation>
    <scope>NUCLEOTIDE SEQUENCE [LARGE SCALE GENOMIC DNA]</scope>
</reference>
<keyword evidence="3" id="KW-1185">Reference proteome</keyword>
<evidence type="ECO:0000313" key="2">
    <source>
        <dbReference type="EMBL" id="GCB68724.1"/>
    </source>
</evidence>
<dbReference type="Proteomes" id="UP000288216">
    <property type="component" value="Unassembled WGS sequence"/>
</dbReference>
<gene>
    <name evidence="2" type="ORF">scyTo_0013866</name>
</gene>
<keyword evidence="1" id="KW-0175">Coiled coil</keyword>
<proteinExistence type="predicted"/>
<evidence type="ECO:0000256" key="1">
    <source>
        <dbReference type="SAM" id="Coils"/>
    </source>
</evidence>
<dbReference type="OrthoDB" id="8935875at2759"/>
<dbReference type="PANTHER" id="PTHR34533:SF3">
    <property type="entry name" value="BICD FAMILY-LIKE CARGO ADAPTER 2"/>
    <property type="match status" value="1"/>
</dbReference>
<sequence>MSRIVTDNDGDTMQTLKFGGCHQKENTFNKVRSFTDAHSASPADSKHLMDELEVIKFHIEVQTRTIESLNQTVSLLAKERSHHQQQIRLLEAEVRRLSMSSNIEEDRINLMIDRKIEDWKKELSTNLTKTQEQVQQTENQVQTTENNSHAEELAAEIHESKKFLWEECESLRKEIEQINRKLTIQEDDLLSSLTDCKILRQNQKKYNQILERLIQRCRQVQSLDPEQELKDIKLAMIDMQEQIQNLCYSNKQNNTIARIKRGRSIECTRKELMVKHMSNASDSDTDTW</sequence>
<dbReference type="AlphaFoldDB" id="A0A401P6H1"/>
<accession>A0A401P6H1</accession>
<dbReference type="EMBL" id="BFAA01007254">
    <property type="protein sequence ID" value="GCB68724.1"/>
    <property type="molecule type" value="Genomic_DNA"/>
</dbReference>
<feature type="coiled-coil region" evidence="1">
    <location>
        <begin position="120"/>
        <end position="216"/>
    </location>
</feature>
<dbReference type="InterPro" id="IPR039284">
    <property type="entry name" value="CCDC159/163"/>
</dbReference>
<comment type="caution">
    <text evidence="2">The sequence shown here is derived from an EMBL/GenBank/DDBJ whole genome shotgun (WGS) entry which is preliminary data.</text>
</comment>